<feature type="binding site" evidence="11">
    <location>
        <position position="569"/>
    </location>
    <ligand>
        <name>Zn(2+)</name>
        <dbReference type="ChEBI" id="CHEBI:29105"/>
    </ligand>
</feature>
<dbReference type="SMART" id="SM00863">
    <property type="entry name" value="tRNA_SAD"/>
    <property type="match status" value="1"/>
</dbReference>
<evidence type="ECO:0000256" key="2">
    <source>
        <dbReference type="ARBA" id="ARBA00022555"/>
    </source>
</evidence>
<dbReference type="InterPro" id="IPR003156">
    <property type="entry name" value="DHHA1_dom"/>
</dbReference>
<dbReference type="PANTHER" id="PTHR11777:SF9">
    <property type="entry name" value="ALANINE--TRNA LIGASE, CYTOPLASMIC"/>
    <property type="match status" value="1"/>
</dbReference>
<feature type="binding site" evidence="11">
    <location>
        <position position="573"/>
    </location>
    <ligand>
        <name>Zn(2+)</name>
        <dbReference type="ChEBI" id="CHEBI:29105"/>
    </ligand>
</feature>
<dbReference type="InterPro" id="IPR018165">
    <property type="entry name" value="Ala-tRNA-synth_IIc_core"/>
</dbReference>
<dbReference type="FunFam" id="3.30.54.20:FF:000001">
    <property type="entry name" value="Alanine--tRNA ligase"/>
    <property type="match status" value="1"/>
</dbReference>
<dbReference type="AlphaFoldDB" id="A0A7T0C3E7"/>
<feature type="domain" description="Alanyl-transfer RNA synthetases family profile" evidence="12">
    <location>
        <begin position="1"/>
        <end position="714"/>
    </location>
</feature>
<comment type="cofactor">
    <cofactor evidence="11">
        <name>Zn(2+)</name>
        <dbReference type="ChEBI" id="CHEBI:29105"/>
    </cofactor>
    <text evidence="11">Binds 1 zinc ion per subunit.</text>
</comment>
<dbReference type="InterPro" id="IPR009000">
    <property type="entry name" value="Transl_B-barrel_sf"/>
</dbReference>
<dbReference type="Gene3D" id="3.30.980.10">
    <property type="entry name" value="Threonyl-trna Synthetase, Chain A, domain 2"/>
    <property type="match status" value="1"/>
</dbReference>
<dbReference type="EMBL" id="CP048620">
    <property type="protein sequence ID" value="QPJ65801.1"/>
    <property type="molecule type" value="Genomic_DNA"/>
</dbReference>
<proteinExistence type="inferred from homology"/>
<dbReference type="GO" id="GO:0002161">
    <property type="term" value="F:aminoacyl-tRNA deacylase activity"/>
    <property type="evidence" value="ECO:0007669"/>
    <property type="project" value="TreeGrafter"/>
</dbReference>
<dbReference type="GO" id="GO:0008270">
    <property type="term" value="F:zinc ion binding"/>
    <property type="evidence" value="ECO:0007669"/>
    <property type="project" value="UniProtKB-UniRule"/>
</dbReference>
<protein>
    <recommendedName>
        <fullName evidence="11">Alanine--tRNA ligase</fullName>
        <ecNumber evidence="11">6.1.1.7</ecNumber>
    </recommendedName>
    <alternativeName>
        <fullName evidence="11">Alanyl-tRNA synthetase</fullName>
        <shortName evidence="11">AlaRS</shortName>
    </alternativeName>
</protein>
<dbReference type="FunFam" id="3.10.310.40:FF:000001">
    <property type="entry name" value="Alanine--tRNA ligase"/>
    <property type="match status" value="1"/>
</dbReference>
<evidence type="ECO:0000256" key="3">
    <source>
        <dbReference type="ARBA" id="ARBA00022598"/>
    </source>
</evidence>
<dbReference type="PANTHER" id="PTHR11777">
    <property type="entry name" value="ALANYL-TRNA SYNTHETASE"/>
    <property type="match status" value="1"/>
</dbReference>
<keyword evidence="8 11" id="KW-0694">RNA-binding</keyword>
<dbReference type="PRINTS" id="PR00980">
    <property type="entry name" value="TRNASYNTHALA"/>
</dbReference>
<organism evidence="13 14">
    <name type="scientific">Candidatus Nitrohelix vancouverensis</name>
    <dbReference type="NCBI Taxonomy" id="2705534"/>
    <lineage>
        <taxon>Bacteria</taxon>
        <taxon>Pseudomonadati</taxon>
        <taxon>Nitrospinota/Tectimicrobiota group</taxon>
        <taxon>Nitrospinota</taxon>
        <taxon>Nitrospinia</taxon>
        <taxon>Nitrospinales</taxon>
        <taxon>Nitrospinaceae</taxon>
        <taxon>Candidatus Nitrohelix</taxon>
    </lineage>
</organism>
<dbReference type="GO" id="GO:0005829">
    <property type="term" value="C:cytosol"/>
    <property type="evidence" value="ECO:0007669"/>
    <property type="project" value="TreeGrafter"/>
</dbReference>
<sequence>MTGDELRQAFLDYFKGKGHHSVSSCSLIPQNDPTLLFTNAGMVQFKNIFLGEETSEHSRAVSCQKCVRAGGKHNDLEMVGRTARHHTFFEMLGNFSFGDYFKRDAIEYAWEFLTQNLGIPKDRLYASVFREDDEAYEFWKNDIHMPTERIFRMDEKDNFWAMGNTGPCGPCSEIYIDQGKELGCGKPDCTVGCDCDRYLEIWNLVFMQYDRDEAGKLSPLPKPCIDTGMGLERLTAVMQGRTSNYHGDLLMRHIQETASVTHQNYLKNKETDVSIRVITDHARATAFLIGDGVLPSNEGRGYVLRRIIRRALRHGKLLNQKDPFFYRIVNHVVEQFSSVYPDLKTHSEFIEKVALNEEESFGNTLTYGTQKLEEVLARVRKDQQKVIPGDEVFKLYDTFGFPVDLVEETARDEGLALDMEGFNKAMQEQKEKASASWKGSGEKGVSPVLMDFLKTKPEGVAFTGYGSVKGEGTVIALYKDQTLVESAKLGDEVEVIVDQTPFYGESGGQVGDAGSAYNENVLMEIQDALKPLPNLILHKAKIENGSLKTGDTLTLEVDPERRNSTALNHSATHLLHAALKETLGDHIKQAGSLVTPDRLRFDYTHFSALSDKEKEKIEWMVNDKIRENIMVETREMEIDEALKEGATALFGEKYGESVRVVSVPGFSKELCGGTHVGSTGSIGLFLITHEGSVASGVRRIEAVTGPTALRSVRREMNALSSIRSVLKAQPDEEVQKLKKSLEKNKELEKTVASLKEKLVSGKSSGMLEGVEVIDGVNALIKKLDEVDAKTLRSFIDNAKNQMKSGIVVAGTAMNGKVLLAAGVTADLTKDYHAGNILKEIAGIVGGSGGGRPDMAQAGGTQPEHLEQALNRARELVKKS</sequence>
<dbReference type="GO" id="GO:0005524">
    <property type="term" value="F:ATP binding"/>
    <property type="evidence" value="ECO:0007669"/>
    <property type="project" value="UniProtKB-UniRule"/>
</dbReference>
<dbReference type="Pfam" id="PF02272">
    <property type="entry name" value="DHHA1"/>
    <property type="match status" value="1"/>
</dbReference>
<feature type="binding site" evidence="11">
    <location>
        <position position="671"/>
    </location>
    <ligand>
        <name>Zn(2+)</name>
        <dbReference type="ChEBI" id="CHEBI:29105"/>
    </ligand>
</feature>
<keyword evidence="7 11" id="KW-0067">ATP-binding</keyword>
<dbReference type="SUPFAM" id="SSF50447">
    <property type="entry name" value="Translation proteins"/>
    <property type="match status" value="1"/>
</dbReference>
<keyword evidence="4 11" id="KW-0479">Metal-binding</keyword>
<dbReference type="PROSITE" id="PS50860">
    <property type="entry name" value="AA_TRNA_LIGASE_II_ALA"/>
    <property type="match status" value="1"/>
</dbReference>
<dbReference type="CDD" id="cd00673">
    <property type="entry name" value="AlaRS_core"/>
    <property type="match status" value="1"/>
</dbReference>
<dbReference type="InterPro" id="IPR002318">
    <property type="entry name" value="Ala-tRNA-lgiase_IIc"/>
</dbReference>
<dbReference type="SUPFAM" id="SSF55681">
    <property type="entry name" value="Class II aaRS and biotin synthetases"/>
    <property type="match status" value="1"/>
</dbReference>
<dbReference type="Gene3D" id="6.10.250.550">
    <property type="match status" value="1"/>
</dbReference>
<dbReference type="InterPro" id="IPR050058">
    <property type="entry name" value="Ala-tRNA_ligase"/>
</dbReference>
<comment type="similarity">
    <text evidence="1 11">Belongs to the class-II aminoacyl-tRNA synthetase family.</text>
</comment>
<keyword evidence="2 11" id="KW-0820">tRNA-binding</keyword>
<evidence type="ECO:0000313" key="13">
    <source>
        <dbReference type="EMBL" id="QPJ65801.1"/>
    </source>
</evidence>
<dbReference type="InterPro" id="IPR023033">
    <property type="entry name" value="Ala_tRNA_ligase_euk/bac"/>
</dbReference>
<evidence type="ECO:0000256" key="7">
    <source>
        <dbReference type="ARBA" id="ARBA00022840"/>
    </source>
</evidence>
<evidence type="ECO:0000259" key="12">
    <source>
        <dbReference type="PROSITE" id="PS50860"/>
    </source>
</evidence>
<dbReference type="Gene3D" id="3.30.54.20">
    <property type="match status" value="1"/>
</dbReference>
<dbReference type="SUPFAM" id="SSF55186">
    <property type="entry name" value="ThrRS/AlaRS common domain"/>
    <property type="match status" value="1"/>
</dbReference>
<dbReference type="NCBIfam" id="TIGR00344">
    <property type="entry name" value="alaS"/>
    <property type="match status" value="1"/>
</dbReference>
<dbReference type="GO" id="GO:0004813">
    <property type="term" value="F:alanine-tRNA ligase activity"/>
    <property type="evidence" value="ECO:0007669"/>
    <property type="project" value="UniProtKB-UniRule"/>
</dbReference>
<evidence type="ECO:0000256" key="4">
    <source>
        <dbReference type="ARBA" id="ARBA00022723"/>
    </source>
</evidence>
<gene>
    <name evidence="11 13" type="primary">alaS</name>
    <name evidence="13" type="ORF">G3M78_10525</name>
</gene>
<dbReference type="SUPFAM" id="SSF101353">
    <property type="entry name" value="Putative anticodon-binding domain of alanyl-tRNA synthetase (AlaRS)"/>
    <property type="match status" value="1"/>
</dbReference>
<dbReference type="EC" id="6.1.1.7" evidence="11"/>
<comment type="domain">
    <text evidence="11">Consists of three domains; the N-terminal catalytic domain, the editing domain and the C-terminal C-Ala domain. The editing domain removes incorrectly charged amino acids, while the C-Ala domain, along with tRNA(Ala), serves as a bridge to cooperatively bring together the editing and aminoacylation centers thus stimulating deacylation of misacylated tRNAs.</text>
</comment>
<evidence type="ECO:0000256" key="6">
    <source>
        <dbReference type="ARBA" id="ARBA00022833"/>
    </source>
</evidence>
<evidence type="ECO:0000256" key="9">
    <source>
        <dbReference type="ARBA" id="ARBA00022917"/>
    </source>
</evidence>
<reference evidence="14" key="1">
    <citation type="submission" date="2020-02" db="EMBL/GenBank/DDBJ databases">
        <title>Genomic and physiological characterization of two novel Nitrospinaceae genera.</title>
        <authorList>
            <person name="Mueller A.J."/>
            <person name="Jung M.-Y."/>
            <person name="Strachan C.R."/>
            <person name="Herbold C.W."/>
            <person name="Kirkegaard R.H."/>
            <person name="Daims H."/>
        </authorList>
    </citation>
    <scope>NUCLEOTIDE SEQUENCE [LARGE SCALE GENOMIC DNA]</scope>
</reference>
<dbReference type="InterPro" id="IPR018164">
    <property type="entry name" value="Ala-tRNA-synth_IIc_N"/>
</dbReference>
<keyword evidence="11" id="KW-0963">Cytoplasm</keyword>
<dbReference type="HAMAP" id="MF_00036_B">
    <property type="entry name" value="Ala_tRNA_synth_B"/>
    <property type="match status" value="1"/>
</dbReference>
<dbReference type="FunFam" id="3.30.930.10:FF:000004">
    <property type="entry name" value="Alanine--tRNA ligase"/>
    <property type="match status" value="1"/>
</dbReference>
<dbReference type="InterPro" id="IPR018162">
    <property type="entry name" value="Ala-tRNA-ligase_IIc_anticod-bd"/>
</dbReference>
<comment type="subcellular location">
    <subcellularLocation>
        <location evidence="11">Cytoplasm</location>
    </subcellularLocation>
</comment>
<keyword evidence="10 11" id="KW-0030">Aminoacyl-tRNA synthetase</keyword>
<dbReference type="Pfam" id="PF01411">
    <property type="entry name" value="tRNA-synt_2c"/>
    <property type="match status" value="1"/>
</dbReference>
<dbReference type="Gene3D" id="3.10.310.40">
    <property type="match status" value="1"/>
</dbReference>
<dbReference type="KEGG" id="nva:G3M78_10525"/>
<comment type="catalytic activity">
    <reaction evidence="11">
        <text>tRNA(Ala) + L-alanine + ATP = L-alanyl-tRNA(Ala) + AMP + diphosphate</text>
        <dbReference type="Rhea" id="RHEA:12540"/>
        <dbReference type="Rhea" id="RHEA-COMP:9657"/>
        <dbReference type="Rhea" id="RHEA-COMP:9923"/>
        <dbReference type="ChEBI" id="CHEBI:30616"/>
        <dbReference type="ChEBI" id="CHEBI:33019"/>
        <dbReference type="ChEBI" id="CHEBI:57972"/>
        <dbReference type="ChEBI" id="CHEBI:78442"/>
        <dbReference type="ChEBI" id="CHEBI:78497"/>
        <dbReference type="ChEBI" id="CHEBI:456215"/>
        <dbReference type="EC" id="6.1.1.7"/>
    </reaction>
</comment>
<dbReference type="Gene3D" id="2.40.30.130">
    <property type="match status" value="1"/>
</dbReference>
<dbReference type="InterPro" id="IPR045864">
    <property type="entry name" value="aa-tRNA-synth_II/BPL/LPL"/>
</dbReference>
<keyword evidence="3 11" id="KW-0436">Ligase</keyword>
<dbReference type="Proteomes" id="UP000594464">
    <property type="component" value="Chromosome"/>
</dbReference>
<evidence type="ECO:0000313" key="14">
    <source>
        <dbReference type="Proteomes" id="UP000594464"/>
    </source>
</evidence>
<keyword evidence="6 11" id="KW-0862">Zinc</keyword>
<evidence type="ECO:0000256" key="10">
    <source>
        <dbReference type="ARBA" id="ARBA00023146"/>
    </source>
</evidence>
<name>A0A7T0C3E7_9BACT</name>
<dbReference type="GO" id="GO:0000049">
    <property type="term" value="F:tRNA binding"/>
    <property type="evidence" value="ECO:0007669"/>
    <property type="project" value="UniProtKB-KW"/>
</dbReference>
<evidence type="ECO:0000256" key="1">
    <source>
        <dbReference type="ARBA" id="ARBA00008226"/>
    </source>
</evidence>
<keyword evidence="9 11" id="KW-0648">Protein biosynthesis</keyword>
<dbReference type="GO" id="GO:0006419">
    <property type="term" value="P:alanyl-tRNA aminoacylation"/>
    <property type="evidence" value="ECO:0007669"/>
    <property type="project" value="UniProtKB-UniRule"/>
</dbReference>
<dbReference type="InterPro" id="IPR012947">
    <property type="entry name" value="tRNA_SAD"/>
</dbReference>
<evidence type="ECO:0000256" key="11">
    <source>
        <dbReference type="HAMAP-Rule" id="MF_00036"/>
    </source>
</evidence>
<dbReference type="InterPro" id="IPR018163">
    <property type="entry name" value="Thr/Ala-tRNA-synth_IIc_edit"/>
</dbReference>
<evidence type="ECO:0000256" key="8">
    <source>
        <dbReference type="ARBA" id="ARBA00022884"/>
    </source>
</evidence>
<keyword evidence="5 11" id="KW-0547">Nucleotide-binding</keyword>
<dbReference type="Pfam" id="PF07973">
    <property type="entry name" value="tRNA_SAD"/>
    <property type="match status" value="1"/>
</dbReference>
<accession>A0A7T0C3E7</accession>
<evidence type="ECO:0000256" key="5">
    <source>
        <dbReference type="ARBA" id="ARBA00022741"/>
    </source>
</evidence>
<comment type="function">
    <text evidence="11">Catalyzes the attachment of alanine to tRNA(Ala) in a two-step reaction: alanine is first activated by ATP to form Ala-AMP and then transferred to the acceptor end of tRNA(Ala). Also edits incorrectly charged Ser-tRNA(Ala) and Gly-tRNA(Ala) via its editing domain.</text>
</comment>
<dbReference type="FunFam" id="3.30.980.10:FF:000004">
    <property type="entry name" value="Alanine--tRNA ligase, cytoplasmic"/>
    <property type="match status" value="1"/>
</dbReference>
<dbReference type="Gene3D" id="3.30.930.10">
    <property type="entry name" value="Bira Bifunctional Protein, Domain 2"/>
    <property type="match status" value="1"/>
</dbReference>
<feature type="binding site" evidence="11">
    <location>
        <position position="675"/>
    </location>
    <ligand>
        <name>Zn(2+)</name>
        <dbReference type="ChEBI" id="CHEBI:29105"/>
    </ligand>
</feature>